<dbReference type="InterPro" id="IPR036388">
    <property type="entry name" value="WH-like_DNA-bd_sf"/>
</dbReference>
<keyword evidence="2 5" id="KW-0238">DNA-binding</keyword>
<dbReference type="PANTHER" id="PTHR43537:SF6">
    <property type="entry name" value="HTH-TYPE TRANSCRIPTIONAL REPRESSOR RSPR"/>
    <property type="match status" value="1"/>
</dbReference>
<protein>
    <submittedName>
        <fullName evidence="5">DNA-binding GntR family transcriptional regulator</fullName>
    </submittedName>
</protein>
<organism evidence="5 6">
    <name type="scientific">Acetoanaerobium pronyense</name>
    <dbReference type="NCBI Taxonomy" id="1482736"/>
    <lineage>
        <taxon>Bacteria</taxon>
        <taxon>Bacillati</taxon>
        <taxon>Bacillota</taxon>
        <taxon>Clostridia</taxon>
        <taxon>Peptostreptococcales</taxon>
        <taxon>Filifactoraceae</taxon>
        <taxon>Acetoanaerobium</taxon>
    </lineage>
</organism>
<keyword evidence="1" id="KW-0805">Transcription regulation</keyword>
<dbReference type="Pfam" id="PF07729">
    <property type="entry name" value="FCD"/>
    <property type="match status" value="1"/>
</dbReference>
<dbReference type="SUPFAM" id="SSF46785">
    <property type="entry name" value="Winged helix' DNA-binding domain"/>
    <property type="match status" value="1"/>
</dbReference>
<comment type="caution">
    <text evidence="5">The sequence shown here is derived from an EMBL/GenBank/DDBJ whole genome shotgun (WGS) entry which is preliminary data.</text>
</comment>
<dbReference type="Gene3D" id="1.10.10.10">
    <property type="entry name" value="Winged helix-like DNA-binding domain superfamily/Winged helix DNA-binding domain"/>
    <property type="match status" value="1"/>
</dbReference>
<dbReference type="InterPro" id="IPR008920">
    <property type="entry name" value="TF_FadR/GntR_C"/>
</dbReference>
<evidence type="ECO:0000256" key="1">
    <source>
        <dbReference type="ARBA" id="ARBA00023015"/>
    </source>
</evidence>
<dbReference type="SMART" id="SM00895">
    <property type="entry name" value="FCD"/>
    <property type="match status" value="1"/>
</dbReference>
<proteinExistence type="predicted"/>
<evidence type="ECO:0000313" key="6">
    <source>
        <dbReference type="Proteomes" id="UP001314903"/>
    </source>
</evidence>
<feature type="domain" description="HTH gntR-type" evidence="4">
    <location>
        <begin position="10"/>
        <end position="77"/>
    </location>
</feature>
<dbReference type="PANTHER" id="PTHR43537">
    <property type="entry name" value="TRANSCRIPTIONAL REGULATOR, GNTR FAMILY"/>
    <property type="match status" value="1"/>
</dbReference>
<dbReference type="Gene3D" id="1.20.120.530">
    <property type="entry name" value="GntR ligand-binding domain-like"/>
    <property type="match status" value="1"/>
</dbReference>
<gene>
    <name evidence="5" type="ORF">J2Z35_001939</name>
</gene>
<dbReference type="EMBL" id="JAGGLI010000022">
    <property type="protein sequence ID" value="MBP2028138.1"/>
    <property type="molecule type" value="Genomic_DNA"/>
</dbReference>
<reference evidence="5 6" key="1">
    <citation type="submission" date="2021-03" db="EMBL/GenBank/DDBJ databases">
        <title>Genomic Encyclopedia of Type Strains, Phase IV (KMG-IV): sequencing the most valuable type-strain genomes for metagenomic binning, comparative biology and taxonomic classification.</title>
        <authorList>
            <person name="Goeker M."/>
        </authorList>
    </citation>
    <scope>NUCLEOTIDE SEQUENCE [LARGE SCALE GENOMIC DNA]</scope>
    <source>
        <strain evidence="5 6">DSM 27512</strain>
    </source>
</reference>
<dbReference type="InterPro" id="IPR036390">
    <property type="entry name" value="WH_DNA-bd_sf"/>
</dbReference>
<dbReference type="CDD" id="cd07377">
    <property type="entry name" value="WHTH_GntR"/>
    <property type="match status" value="1"/>
</dbReference>
<dbReference type="InterPro" id="IPR011711">
    <property type="entry name" value="GntR_C"/>
</dbReference>
<dbReference type="RefSeq" id="WP_209661192.1">
    <property type="nucleotide sequence ID" value="NZ_JAGGLI010000022.1"/>
</dbReference>
<name>A0ABS4KK26_9FIRM</name>
<keyword evidence="6" id="KW-1185">Reference proteome</keyword>
<dbReference type="SMART" id="SM00345">
    <property type="entry name" value="HTH_GNTR"/>
    <property type="match status" value="1"/>
</dbReference>
<evidence type="ECO:0000256" key="2">
    <source>
        <dbReference type="ARBA" id="ARBA00023125"/>
    </source>
</evidence>
<evidence type="ECO:0000313" key="5">
    <source>
        <dbReference type="EMBL" id="MBP2028138.1"/>
    </source>
</evidence>
<sequence length="225" mass="26956">MNILKRESNETARDYAYRTIRENIISLDLAPGIMLSENEISQELGISRTPVREALIEMSKMKLVEIVPQRGSFISKIDYRIIEEARFFRLIVETSITELACEMATDRDIMRLEEMVSLQEFYLERNMHDKTFYYDDEFHRVLYNIAHKEFIRKIVEDTTVHFDRVRRLSIETIKSDRVIEDHKAIIDAIKKRDKEMAKKVLTEHLTRYKLDEELIRNKYPEYIID</sequence>
<dbReference type="InterPro" id="IPR000524">
    <property type="entry name" value="Tscrpt_reg_HTH_GntR"/>
</dbReference>
<dbReference type="Proteomes" id="UP001314903">
    <property type="component" value="Unassembled WGS sequence"/>
</dbReference>
<dbReference type="Pfam" id="PF00392">
    <property type="entry name" value="GntR"/>
    <property type="match status" value="1"/>
</dbReference>
<keyword evidence="3" id="KW-0804">Transcription</keyword>
<dbReference type="GO" id="GO:0003677">
    <property type="term" value="F:DNA binding"/>
    <property type="evidence" value="ECO:0007669"/>
    <property type="project" value="UniProtKB-KW"/>
</dbReference>
<accession>A0ABS4KK26</accession>
<evidence type="ECO:0000256" key="3">
    <source>
        <dbReference type="ARBA" id="ARBA00023163"/>
    </source>
</evidence>
<evidence type="ECO:0000259" key="4">
    <source>
        <dbReference type="PROSITE" id="PS50949"/>
    </source>
</evidence>
<dbReference type="SUPFAM" id="SSF48008">
    <property type="entry name" value="GntR ligand-binding domain-like"/>
    <property type="match status" value="1"/>
</dbReference>
<dbReference type="PROSITE" id="PS50949">
    <property type="entry name" value="HTH_GNTR"/>
    <property type="match status" value="1"/>
</dbReference>